<feature type="transmembrane region" description="Helical" evidence="6">
    <location>
        <begin position="451"/>
        <end position="470"/>
    </location>
</feature>
<dbReference type="InterPro" id="IPR001279">
    <property type="entry name" value="Metallo-B-lactamas"/>
</dbReference>
<keyword evidence="9" id="KW-1185">Reference proteome</keyword>
<feature type="transmembrane region" description="Helical" evidence="6">
    <location>
        <begin position="28"/>
        <end position="48"/>
    </location>
</feature>
<feature type="transmembrane region" description="Helical" evidence="6">
    <location>
        <begin position="214"/>
        <end position="235"/>
    </location>
</feature>
<keyword evidence="4 6" id="KW-1133">Transmembrane helix</keyword>
<feature type="domain" description="Metallo-beta-lactamase" evidence="7">
    <location>
        <begin position="556"/>
        <end position="740"/>
    </location>
</feature>
<evidence type="ECO:0000256" key="1">
    <source>
        <dbReference type="ARBA" id="ARBA00004651"/>
    </source>
</evidence>
<dbReference type="NCBIfam" id="TIGR00360">
    <property type="entry name" value="ComEC_N-term"/>
    <property type="match status" value="1"/>
</dbReference>
<keyword evidence="2" id="KW-1003">Cell membrane</keyword>
<sequence>MLWPSLAPIWCLPILCLLVLCCLKKIPFLAGGIFAIFWISLIFQSLYLHQNAEKPELIQFKAQIVSLVSQNSDWISFDVRVLPHPPYSSYFEAMALHNVQRYYRLTWQKPAKIEPGQIWQFSARMKGISSIQNQGGFNQQKYFISQHIIGKGRVKRAELISHSTHLRQAIIDITVPVLAKLTEGDILRALIFGDKSQLSEQRWQQLRQTGAGHLVAISGLHLSVVFGLFYGLLMLLSRLFVATQHRAYGIGIILLAAGITLGYGYLSGFAVATQRALLMMLLLVTLTVVKQYSNSWDRLLYALCIVLLLDPFAMLSAGFWLSFLALTIILLVVKPEPIDAEPNLTHQHDTAQSVSVFISTKLYRFYQQAILAVKVLWSIQWRLAIGLGLLQAVLFGTMTPHSIWLNLLFVPWFSVVVIPVVMLSFCLWLATFCLLHLLALSPTVINDMGELIFFIANISLEPFVWLLALSDDLPLSLVQINDQWLMTLLFLLLAFAVMYYRRYNTRYASWGWYGVVMLFCLPLVLQIYDLSRQAMLISHKPNAAPQWQMHVLDVAQGMAVVLQRGQHGLIYDTGAAYGDFSYAARAIVPFITAKGITSLDYIVVSHDDNDHVGGLSLLSKTFPNSGIIADFNVEPYAKRAADQTCSGKLRWQGIELHFIDNTLHSVNDNDQSCVVRLFDGYSAVLLTGDIEAPREQALLNADITLAAEVLFVPHHGSRTSSIPTFIAAVQPQVAITTAGFANQYGFPKEDVMTRYQDRGIQTLQTGHQGQISFIFTEKGYKIATYRQDLAPFWYNQLFKFGETLKAE</sequence>
<keyword evidence="5 6" id="KW-0472">Membrane</keyword>
<feature type="transmembrane region" description="Helical" evidence="6">
    <location>
        <begin position="482"/>
        <end position="500"/>
    </location>
</feature>
<dbReference type="SMART" id="SM00849">
    <property type="entry name" value="Lactamase_B"/>
    <property type="match status" value="1"/>
</dbReference>
<evidence type="ECO:0000256" key="6">
    <source>
        <dbReference type="SAM" id="Phobius"/>
    </source>
</evidence>
<dbReference type="InterPro" id="IPR025405">
    <property type="entry name" value="DUF4131"/>
</dbReference>
<dbReference type="PANTHER" id="PTHR30619">
    <property type="entry name" value="DNA INTERNALIZATION/COMPETENCE PROTEIN COMEC/REC2"/>
    <property type="match status" value="1"/>
</dbReference>
<evidence type="ECO:0000256" key="2">
    <source>
        <dbReference type="ARBA" id="ARBA00022475"/>
    </source>
</evidence>
<evidence type="ECO:0000313" key="8">
    <source>
        <dbReference type="EMBL" id="MDD8057859.1"/>
    </source>
</evidence>
<protein>
    <submittedName>
        <fullName evidence="8">DNA internalization-related competence protein ComEC/Rec2</fullName>
    </submittedName>
</protein>
<dbReference type="InterPro" id="IPR004797">
    <property type="entry name" value="Competence_ComEC/Rec2"/>
</dbReference>
<name>A0ABT5TH42_9GAMM</name>
<dbReference type="SUPFAM" id="SSF56281">
    <property type="entry name" value="Metallo-hydrolase/oxidoreductase"/>
    <property type="match status" value="1"/>
</dbReference>
<dbReference type="EMBL" id="JAQQPZ010000001">
    <property type="protein sequence ID" value="MDD8057859.1"/>
    <property type="molecule type" value="Genomic_DNA"/>
</dbReference>
<evidence type="ECO:0000313" key="9">
    <source>
        <dbReference type="Proteomes" id="UP001213691"/>
    </source>
</evidence>
<dbReference type="Pfam" id="PF13567">
    <property type="entry name" value="DUF4131"/>
    <property type="match status" value="1"/>
</dbReference>
<dbReference type="NCBIfam" id="TIGR00361">
    <property type="entry name" value="ComEC_Rec2"/>
    <property type="match status" value="1"/>
</dbReference>
<evidence type="ECO:0000256" key="3">
    <source>
        <dbReference type="ARBA" id="ARBA00022692"/>
    </source>
</evidence>
<evidence type="ECO:0000256" key="5">
    <source>
        <dbReference type="ARBA" id="ARBA00023136"/>
    </source>
</evidence>
<feature type="transmembrane region" description="Helical" evidence="6">
    <location>
        <begin position="301"/>
        <end position="333"/>
    </location>
</feature>
<feature type="transmembrane region" description="Helical" evidence="6">
    <location>
        <begin position="409"/>
        <end position="439"/>
    </location>
</feature>
<dbReference type="Pfam" id="PF03772">
    <property type="entry name" value="Competence"/>
    <property type="match status" value="1"/>
</dbReference>
<proteinExistence type="predicted"/>
<feature type="transmembrane region" description="Helical" evidence="6">
    <location>
        <begin position="379"/>
        <end position="397"/>
    </location>
</feature>
<feature type="transmembrane region" description="Helical" evidence="6">
    <location>
        <begin position="247"/>
        <end position="266"/>
    </location>
</feature>
<gene>
    <name evidence="8" type="ORF">PQR79_01740</name>
</gene>
<dbReference type="Gene3D" id="3.60.15.10">
    <property type="entry name" value="Ribonuclease Z/Hydroxyacylglutathione hydrolase-like"/>
    <property type="match status" value="1"/>
</dbReference>
<comment type="caution">
    <text evidence="8">The sequence shown here is derived from an EMBL/GenBank/DDBJ whole genome shotgun (WGS) entry which is preliminary data.</text>
</comment>
<dbReference type="Proteomes" id="UP001213691">
    <property type="component" value="Unassembled WGS sequence"/>
</dbReference>
<feature type="transmembrane region" description="Helical" evidence="6">
    <location>
        <begin position="272"/>
        <end position="289"/>
    </location>
</feature>
<reference evidence="8 9" key="1">
    <citation type="submission" date="2023-02" db="EMBL/GenBank/DDBJ databases">
        <title>Genome sequence of Shewanella metallivivens ER-Te-42B-Light, sp. nov., enriched from sulfide tube worms (Riftia pachyptila) isolated from Explorer Ridge in the Pacific Ocean.</title>
        <authorList>
            <person name="Maltman C."/>
            <person name="Kuzyk S.B."/>
            <person name="Kyndt J.A."/>
            <person name="Yurkov V."/>
        </authorList>
    </citation>
    <scope>NUCLEOTIDE SEQUENCE [LARGE SCALE GENOMIC DNA]</scope>
    <source>
        <strain evidence="8 9">ER-Te-42B-Light</strain>
    </source>
</reference>
<accession>A0ABT5TH42</accession>
<dbReference type="InterPro" id="IPR052159">
    <property type="entry name" value="Competence_DNA_uptake"/>
</dbReference>
<dbReference type="InterPro" id="IPR036866">
    <property type="entry name" value="RibonucZ/Hydroxyglut_hydro"/>
</dbReference>
<dbReference type="RefSeq" id="WP_238104161.1">
    <property type="nucleotide sequence ID" value="NZ_JAQQPZ010000001.1"/>
</dbReference>
<dbReference type="PANTHER" id="PTHR30619:SF1">
    <property type="entry name" value="RECOMBINATION PROTEIN 2"/>
    <property type="match status" value="1"/>
</dbReference>
<feature type="transmembrane region" description="Helical" evidence="6">
    <location>
        <begin position="512"/>
        <end position="530"/>
    </location>
</feature>
<dbReference type="InterPro" id="IPR004477">
    <property type="entry name" value="ComEC_N"/>
</dbReference>
<comment type="subcellular location">
    <subcellularLocation>
        <location evidence="1">Cell membrane</location>
        <topology evidence="1">Multi-pass membrane protein</topology>
    </subcellularLocation>
</comment>
<evidence type="ECO:0000259" key="7">
    <source>
        <dbReference type="SMART" id="SM00849"/>
    </source>
</evidence>
<dbReference type="CDD" id="cd07731">
    <property type="entry name" value="ComA-like_MBL-fold"/>
    <property type="match status" value="1"/>
</dbReference>
<keyword evidence="3 6" id="KW-0812">Transmembrane</keyword>
<dbReference type="InterPro" id="IPR035681">
    <property type="entry name" value="ComA-like_MBL"/>
</dbReference>
<dbReference type="Pfam" id="PF00753">
    <property type="entry name" value="Lactamase_B"/>
    <property type="match status" value="1"/>
</dbReference>
<evidence type="ECO:0000256" key="4">
    <source>
        <dbReference type="ARBA" id="ARBA00022989"/>
    </source>
</evidence>
<organism evidence="8 9">
    <name type="scientific">Shewanella metallivivens</name>
    <dbReference type="NCBI Taxonomy" id="2872342"/>
    <lineage>
        <taxon>Bacteria</taxon>
        <taxon>Pseudomonadati</taxon>
        <taxon>Pseudomonadota</taxon>
        <taxon>Gammaproteobacteria</taxon>
        <taxon>Alteromonadales</taxon>
        <taxon>Shewanellaceae</taxon>
        <taxon>Shewanella</taxon>
    </lineage>
</organism>